<dbReference type="Pfam" id="PF19086">
    <property type="entry name" value="Terpene_syn_C_2"/>
    <property type="match status" value="1"/>
</dbReference>
<dbReference type="GO" id="GO:0008299">
    <property type="term" value="P:isoprenoid biosynthetic process"/>
    <property type="evidence" value="ECO:0007669"/>
    <property type="project" value="UniProtKB-ARBA"/>
</dbReference>
<dbReference type="InterPro" id="IPR008949">
    <property type="entry name" value="Isoprenoid_synthase_dom_sf"/>
</dbReference>
<sequence>MELFLMEVYNFRPLPATFNLKNIAKITSPVCGPGRVSPHGHQVERALRDWFMSFNFPDLSQALVHLDQCNEIATYYFPDADVKRLEACAASMYFALAVDDTLLHATTEPDRMKSLVDTYVQAIYQENFSSPNPYAMMVHDISKRIQMTASPGNCTRYQQGLEEYFRTGVSDAGRRSQNQIPSISEYLLVRRVCVGGIFTWAHVEYALEINLPDSVFSDPVFIELTTAATDIMALQNDLVSFNKEQAGDEYLNFVCSIMVEKRVELQEAIDTLVAMTETRVGEYVNLKAQFPVFGPGVDSEVARYFAGIEQLLQGGIVWSYFTSRYFAAEVLGDLTHESLVIDLKKMKASAT</sequence>
<keyword evidence="5 6" id="KW-0456">Lyase</keyword>
<protein>
    <recommendedName>
        <fullName evidence="6">Terpene synthase</fullName>
        <ecNumber evidence="6">4.2.3.-</ecNumber>
    </recommendedName>
</protein>
<dbReference type="Gene3D" id="1.10.600.10">
    <property type="entry name" value="Farnesyl Diphosphate Synthase"/>
    <property type="match status" value="1"/>
</dbReference>
<evidence type="ECO:0000256" key="3">
    <source>
        <dbReference type="ARBA" id="ARBA00022723"/>
    </source>
</evidence>
<evidence type="ECO:0000256" key="5">
    <source>
        <dbReference type="ARBA" id="ARBA00023239"/>
    </source>
</evidence>
<proteinExistence type="inferred from homology"/>
<dbReference type="InterPro" id="IPR034686">
    <property type="entry name" value="Terpene_cyclase-like_2"/>
</dbReference>
<dbReference type="Proteomes" id="UP000027222">
    <property type="component" value="Unassembled WGS sequence"/>
</dbReference>
<keyword evidence="3 6" id="KW-0479">Metal-binding</keyword>
<evidence type="ECO:0000256" key="1">
    <source>
        <dbReference type="ARBA" id="ARBA00001946"/>
    </source>
</evidence>
<keyword evidence="4 6" id="KW-0460">Magnesium</keyword>
<dbReference type="EC" id="4.2.3.-" evidence="6"/>
<dbReference type="SFLD" id="SFLDG01020">
    <property type="entry name" value="Terpene_Cyclase_Like_2"/>
    <property type="match status" value="1"/>
</dbReference>
<dbReference type="PANTHER" id="PTHR35201:SF4">
    <property type="entry name" value="BETA-PINACENE SYNTHASE-RELATED"/>
    <property type="match status" value="1"/>
</dbReference>
<evidence type="ECO:0000256" key="2">
    <source>
        <dbReference type="ARBA" id="ARBA00006333"/>
    </source>
</evidence>
<evidence type="ECO:0000256" key="4">
    <source>
        <dbReference type="ARBA" id="ARBA00022842"/>
    </source>
</evidence>
<gene>
    <name evidence="7" type="ORF">GALMADRAFT_144788</name>
</gene>
<dbReference type="EMBL" id="KL142397">
    <property type="protein sequence ID" value="KDR70518.1"/>
    <property type="molecule type" value="Genomic_DNA"/>
</dbReference>
<organism evidence="7 8">
    <name type="scientific">Galerina marginata (strain CBS 339.88)</name>
    <dbReference type="NCBI Taxonomy" id="685588"/>
    <lineage>
        <taxon>Eukaryota</taxon>
        <taxon>Fungi</taxon>
        <taxon>Dikarya</taxon>
        <taxon>Basidiomycota</taxon>
        <taxon>Agaricomycotina</taxon>
        <taxon>Agaricomycetes</taxon>
        <taxon>Agaricomycetidae</taxon>
        <taxon>Agaricales</taxon>
        <taxon>Agaricineae</taxon>
        <taxon>Strophariaceae</taxon>
        <taxon>Galerina</taxon>
    </lineage>
</organism>
<dbReference type="GO" id="GO:0046872">
    <property type="term" value="F:metal ion binding"/>
    <property type="evidence" value="ECO:0007669"/>
    <property type="project" value="UniProtKB-KW"/>
</dbReference>
<name>A0A067SUT8_GALM3</name>
<dbReference type="PANTHER" id="PTHR35201">
    <property type="entry name" value="TERPENE SYNTHASE"/>
    <property type="match status" value="1"/>
</dbReference>
<dbReference type="OrthoDB" id="6486656at2759"/>
<dbReference type="HOGENOM" id="CLU_042538_2_0_1"/>
<reference evidence="8" key="1">
    <citation type="journal article" date="2014" name="Proc. Natl. Acad. Sci. U.S.A.">
        <title>Extensive sampling of basidiomycete genomes demonstrates inadequacy of the white-rot/brown-rot paradigm for wood decay fungi.</title>
        <authorList>
            <person name="Riley R."/>
            <person name="Salamov A.A."/>
            <person name="Brown D.W."/>
            <person name="Nagy L.G."/>
            <person name="Floudas D."/>
            <person name="Held B.W."/>
            <person name="Levasseur A."/>
            <person name="Lombard V."/>
            <person name="Morin E."/>
            <person name="Otillar R."/>
            <person name="Lindquist E.A."/>
            <person name="Sun H."/>
            <person name="LaButti K.M."/>
            <person name="Schmutz J."/>
            <person name="Jabbour D."/>
            <person name="Luo H."/>
            <person name="Baker S.E."/>
            <person name="Pisabarro A.G."/>
            <person name="Walton J.D."/>
            <person name="Blanchette R.A."/>
            <person name="Henrissat B."/>
            <person name="Martin F."/>
            <person name="Cullen D."/>
            <person name="Hibbett D.S."/>
            <person name="Grigoriev I.V."/>
        </authorList>
    </citation>
    <scope>NUCLEOTIDE SEQUENCE [LARGE SCALE GENOMIC DNA]</scope>
    <source>
        <strain evidence="8">CBS 339.88</strain>
    </source>
</reference>
<keyword evidence="8" id="KW-1185">Reference proteome</keyword>
<comment type="similarity">
    <text evidence="2 6">Belongs to the terpene synthase family.</text>
</comment>
<dbReference type="GO" id="GO:0010333">
    <property type="term" value="F:terpene synthase activity"/>
    <property type="evidence" value="ECO:0007669"/>
    <property type="project" value="InterPro"/>
</dbReference>
<dbReference type="AlphaFoldDB" id="A0A067SUT8"/>
<accession>A0A067SUT8</accession>
<evidence type="ECO:0000313" key="8">
    <source>
        <dbReference type="Proteomes" id="UP000027222"/>
    </source>
</evidence>
<evidence type="ECO:0000256" key="6">
    <source>
        <dbReference type="RuleBase" id="RU366034"/>
    </source>
</evidence>
<evidence type="ECO:0000313" key="7">
    <source>
        <dbReference type="EMBL" id="KDR70518.1"/>
    </source>
</evidence>
<dbReference type="SUPFAM" id="SSF48576">
    <property type="entry name" value="Terpenoid synthases"/>
    <property type="match status" value="1"/>
</dbReference>
<comment type="cofactor">
    <cofactor evidence="1 6">
        <name>Mg(2+)</name>
        <dbReference type="ChEBI" id="CHEBI:18420"/>
    </cofactor>
</comment>
<dbReference type="SFLD" id="SFLDS00005">
    <property type="entry name" value="Isoprenoid_Synthase_Type_I"/>
    <property type="match status" value="1"/>
</dbReference>